<sequence length="117" mass="13044">MSRNSSSTNSFLTHSPLDLSISTELHCYTTKPSSIIYTCFYVVNSVVLLPLYAFILYCGLQKRKQMRSSSSASAVSHSDSFTYHILFVELIGVVGLITCIFGIHGDHVNVRSRCQMN</sequence>
<dbReference type="Proteomes" id="UP000646548">
    <property type="component" value="Unassembled WGS sequence"/>
</dbReference>
<comment type="caution">
    <text evidence="2">The sequence shown here is derived from an EMBL/GenBank/DDBJ whole genome shotgun (WGS) entry which is preliminary data.</text>
</comment>
<proteinExistence type="predicted"/>
<feature type="transmembrane region" description="Helical" evidence="1">
    <location>
        <begin position="35"/>
        <end position="60"/>
    </location>
</feature>
<organism evidence="2 3">
    <name type="scientific">Oryzias melastigma</name>
    <name type="common">Marine medaka</name>
    <dbReference type="NCBI Taxonomy" id="30732"/>
    <lineage>
        <taxon>Eukaryota</taxon>
        <taxon>Metazoa</taxon>
        <taxon>Chordata</taxon>
        <taxon>Craniata</taxon>
        <taxon>Vertebrata</taxon>
        <taxon>Euteleostomi</taxon>
        <taxon>Actinopterygii</taxon>
        <taxon>Neopterygii</taxon>
        <taxon>Teleostei</taxon>
        <taxon>Neoteleostei</taxon>
        <taxon>Acanthomorphata</taxon>
        <taxon>Ovalentaria</taxon>
        <taxon>Atherinomorphae</taxon>
        <taxon>Beloniformes</taxon>
        <taxon>Adrianichthyidae</taxon>
        <taxon>Oryziinae</taxon>
        <taxon>Oryzias</taxon>
    </lineage>
</organism>
<evidence type="ECO:0000313" key="2">
    <source>
        <dbReference type="EMBL" id="KAF6735311.1"/>
    </source>
</evidence>
<keyword evidence="1" id="KW-0472">Membrane</keyword>
<evidence type="ECO:0000256" key="1">
    <source>
        <dbReference type="SAM" id="Phobius"/>
    </source>
</evidence>
<evidence type="ECO:0000313" key="3">
    <source>
        <dbReference type="Proteomes" id="UP000646548"/>
    </source>
</evidence>
<reference evidence="2" key="1">
    <citation type="journal article" name="BMC Genomics">
        <title>Long-read sequencing and de novo genome assembly of marine medaka (Oryzias melastigma).</title>
        <authorList>
            <person name="Liang P."/>
            <person name="Saqib H.S.A."/>
            <person name="Ni X."/>
            <person name="Shen Y."/>
        </authorList>
    </citation>
    <scope>NUCLEOTIDE SEQUENCE</scope>
    <source>
        <strain evidence="2">Bigg-433</strain>
    </source>
</reference>
<protein>
    <submittedName>
        <fullName evidence="2">Uncharacterized protein</fullName>
    </submittedName>
</protein>
<gene>
    <name evidence="2" type="ORF">FQA47_022039</name>
</gene>
<keyword evidence="1" id="KW-1133">Transmembrane helix</keyword>
<name>A0A834KY86_ORYME</name>
<accession>A0A834KY86</accession>
<keyword evidence="1" id="KW-0812">Transmembrane</keyword>
<feature type="transmembrane region" description="Helical" evidence="1">
    <location>
        <begin position="81"/>
        <end position="103"/>
    </location>
</feature>
<dbReference type="AlphaFoldDB" id="A0A834KY86"/>
<dbReference type="EMBL" id="WKFB01000113">
    <property type="protein sequence ID" value="KAF6735311.1"/>
    <property type="molecule type" value="Genomic_DNA"/>
</dbReference>